<accession>A0ABX8H127</accession>
<dbReference type="SUPFAM" id="SSF50494">
    <property type="entry name" value="Trypsin-like serine proteases"/>
    <property type="match status" value="1"/>
</dbReference>
<keyword evidence="1" id="KW-1015">Disulfide bond</keyword>
<dbReference type="PANTHER" id="PTHR24260">
    <property type="match status" value="1"/>
</dbReference>
<dbReference type="EMBL" id="CP076129">
    <property type="protein sequence ID" value="QWG09302.1"/>
    <property type="molecule type" value="Genomic_DNA"/>
</dbReference>
<dbReference type="PROSITE" id="PS00135">
    <property type="entry name" value="TRYPSIN_SER"/>
    <property type="match status" value="1"/>
</dbReference>
<dbReference type="Proteomes" id="UP000682802">
    <property type="component" value="Chromosome 2"/>
</dbReference>
<keyword evidence="3" id="KW-0378">Hydrolase</keyword>
<dbReference type="Pfam" id="PF00089">
    <property type="entry name" value="Trypsin"/>
    <property type="match status" value="2"/>
</dbReference>
<name>A0ABX8H127_9BACT</name>
<evidence type="ECO:0000259" key="2">
    <source>
        <dbReference type="PROSITE" id="PS50240"/>
    </source>
</evidence>
<dbReference type="InterPro" id="IPR051333">
    <property type="entry name" value="CLIP_Serine_Protease"/>
</dbReference>
<reference evidence="3 4" key="1">
    <citation type="submission" date="2021-05" db="EMBL/GenBank/DDBJ databases">
        <title>Comparative genomic studies on the polysaccharide-degrading batcterial strains of the Flammeovirga genus.</title>
        <authorList>
            <person name="Zewei F."/>
            <person name="Zheng Z."/>
            <person name="Yu L."/>
            <person name="Ruyue G."/>
            <person name="Yanhong M."/>
            <person name="Yuanyuan C."/>
            <person name="Jingyan G."/>
            <person name="Wenjun H."/>
        </authorList>
    </citation>
    <scope>NUCLEOTIDE SEQUENCE [LARGE SCALE GENOMIC DNA]</scope>
    <source>
        <strain evidence="3 4">YS10</strain>
    </source>
</reference>
<dbReference type="InterPro" id="IPR043504">
    <property type="entry name" value="Peptidase_S1_PA_chymotrypsin"/>
</dbReference>
<dbReference type="InterPro" id="IPR001254">
    <property type="entry name" value="Trypsin_dom"/>
</dbReference>
<gene>
    <name evidence="3" type="ORF">KM029_22105</name>
</gene>
<dbReference type="SMART" id="SM00020">
    <property type="entry name" value="Tryp_SPc"/>
    <property type="match status" value="1"/>
</dbReference>
<dbReference type="InterPro" id="IPR001314">
    <property type="entry name" value="Peptidase_S1A"/>
</dbReference>
<dbReference type="Gene3D" id="2.40.10.10">
    <property type="entry name" value="Trypsin-like serine proteases"/>
    <property type="match status" value="1"/>
</dbReference>
<dbReference type="PANTHER" id="PTHR24260:SF132">
    <property type="entry name" value="PEPTIDASE S1 DOMAIN-CONTAINING PROTEIN"/>
    <property type="match status" value="1"/>
</dbReference>
<dbReference type="RefSeq" id="WP_144075981.1">
    <property type="nucleotide sequence ID" value="NZ_CP076129.1"/>
</dbReference>
<dbReference type="EC" id="3.4.21.-" evidence="3"/>
<proteinExistence type="predicted"/>
<evidence type="ECO:0000256" key="1">
    <source>
        <dbReference type="ARBA" id="ARBA00023157"/>
    </source>
</evidence>
<evidence type="ECO:0000313" key="4">
    <source>
        <dbReference type="Proteomes" id="UP000682802"/>
    </source>
</evidence>
<keyword evidence="4" id="KW-1185">Reference proteome</keyword>
<dbReference type="PROSITE" id="PS51257">
    <property type="entry name" value="PROKAR_LIPOPROTEIN"/>
    <property type="match status" value="1"/>
</dbReference>
<dbReference type="GO" id="GO:0016787">
    <property type="term" value="F:hydrolase activity"/>
    <property type="evidence" value="ECO:0007669"/>
    <property type="project" value="UniProtKB-KW"/>
</dbReference>
<evidence type="ECO:0000313" key="3">
    <source>
        <dbReference type="EMBL" id="QWG09302.1"/>
    </source>
</evidence>
<organism evidence="3 4">
    <name type="scientific">Flammeovirga kamogawensis</name>
    <dbReference type="NCBI Taxonomy" id="373891"/>
    <lineage>
        <taxon>Bacteria</taxon>
        <taxon>Pseudomonadati</taxon>
        <taxon>Bacteroidota</taxon>
        <taxon>Cytophagia</taxon>
        <taxon>Cytophagales</taxon>
        <taxon>Flammeovirgaceae</taxon>
        <taxon>Flammeovirga</taxon>
    </lineage>
</organism>
<dbReference type="InterPro" id="IPR009003">
    <property type="entry name" value="Peptidase_S1_PA"/>
</dbReference>
<dbReference type="InterPro" id="IPR033116">
    <property type="entry name" value="TRYPSIN_SER"/>
</dbReference>
<dbReference type="PRINTS" id="PR00722">
    <property type="entry name" value="CHYMOTRYPSIN"/>
</dbReference>
<feature type="domain" description="Peptidase S1" evidence="2">
    <location>
        <begin position="62"/>
        <end position="334"/>
    </location>
</feature>
<sequence length="334" mass="36252">MFYQRILVLMCSIALFFSCNKEEDEEIVSKEENSSTFGIRHDKKLAEYEALTVNSDSNLPNFDAVIQFRYSLDGSDNQEYTASGTLIDEEWILTAAHNFYVQETQSSPAPASGITVKVGNDPNNPTAEYLVTEVILHPTWLTGNQDYGHANDLCLVKLSTPITTITPVKLVSKSIEQLESVVWICGFGDYSKRADQDDNLDSKKHAVSNILDRKVDGLTTSANGVTYSGGLLAIDFDNPSGTINSLGDDYISEDEQILGSGTSNTVALDFEGTTVKGDSGGPLFINNNGVWEIAGVLSGGATKPIANHTDGDYGDISIFVSVSTSYDWIILGIQ</sequence>
<protein>
    <submittedName>
        <fullName evidence="3">Trypsin-like serine protease</fullName>
        <ecNumber evidence="3">3.4.21.-</ecNumber>
    </submittedName>
</protein>
<dbReference type="PROSITE" id="PS50240">
    <property type="entry name" value="TRYPSIN_DOM"/>
    <property type="match status" value="1"/>
</dbReference>